<protein>
    <recommendedName>
        <fullName evidence="1">PAZ domain-containing protein</fullName>
    </recommendedName>
</protein>
<accession>A0AAV2SBZ5</accession>
<dbReference type="PROSITE" id="PS50821">
    <property type="entry name" value="PAZ"/>
    <property type="match status" value="1"/>
</dbReference>
<feature type="non-terminal residue" evidence="2">
    <location>
        <position position="127"/>
    </location>
</feature>
<dbReference type="SUPFAM" id="SSF101690">
    <property type="entry name" value="PAZ domain"/>
    <property type="match status" value="1"/>
</dbReference>
<dbReference type="EMBL" id="CAXKWB010050816">
    <property type="protein sequence ID" value="CAL4170418.1"/>
    <property type="molecule type" value="Genomic_DNA"/>
</dbReference>
<dbReference type="GO" id="GO:0003723">
    <property type="term" value="F:RNA binding"/>
    <property type="evidence" value="ECO:0007669"/>
    <property type="project" value="InterPro"/>
</dbReference>
<comment type="caution">
    <text evidence="2">The sequence shown here is derived from an EMBL/GenBank/DDBJ whole genome shotgun (WGS) entry which is preliminary data.</text>
</comment>
<proteinExistence type="predicted"/>
<keyword evidence="3" id="KW-1185">Reference proteome</keyword>
<organism evidence="2 3">
    <name type="scientific">Meganyctiphanes norvegica</name>
    <name type="common">Northern krill</name>
    <name type="synonym">Thysanopoda norvegica</name>
    <dbReference type="NCBI Taxonomy" id="48144"/>
    <lineage>
        <taxon>Eukaryota</taxon>
        <taxon>Metazoa</taxon>
        <taxon>Ecdysozoa</taxon>
        <taxon>Arthropoda</taxon>
        <taxon>Crustacea</taxon>
        <taxon>Multicrustacea</taxon>
        <taxon>Malacostraca</taxon>
        <taxon>Eumalacostraca</taxon>
        <taxon>Eucarida</taxon>
        <taxon>Euphausiacea</taxon>
        <taxon>Euphausiidae</taxon>
        <taxon>Meganyctiphanes</taxon>
    </lineage>
</organism>
<evidence type="ECO:0000313" key="2">
    <source>
        <dbReference type="EMBL" id="CAL4170418.1"/>
    </source>
</evidence>
<sequence length="127" mass="15379">IDQETLIRIGTMQSLWLPQKEKSQMEYQFDRSKFVDAIVRPSYRKKETFYVAKIFDKMNPLSEFPENKNMYKTYEEYYLKEYSARLTNKNQPLIEVKHIPKELNYIRRITTTSAKSNRNEPPRFVPE</sequence>
<dbReference type="InterPro" id="IPR036085">
    <property type="entry name" value="PAZ_dom_sf"/>
</dbReference>
<feature type="domain" description="PAZ" evidence="1">
    <location>
        <begin position="14"/>
        <end position="108"/>
    </location>
</feature>
<dbReference type="InterPro" id="IPR003100">
    <property type="entry name" value="PAZ_dom"/>
</dbReference>
<dbReference type="Pfam" id="PF02170">
    <property type="entry name" value="PAZ"/>
    <property type="match status" value="1"/>
</dbReference>
<dbReference type="Proteomes" id="UP001497623">
    <property type="component" value="Unassembled WGS sequence"/>
</dbReference>
<name>A0AAV2SBZ5_MEGNR</name>
<dbReference type="Gene3D" id="2.170.260.10">
    <property type="entry name" value="paz domain"/>
    <property type="match status" value="1"/>
</dbReference>
<dbReference type="AlphaFoldDB" id="A0AAV2SBZ5"/>
<gene>
    <name evidence="2" type="ORF">MNOR_LOCUS33994</name>
</gene>
<reference evidence="2 3" key="1">
    <citation type="submission" date="2024-05" db="EMBL/GenBank/DDBJ databases">
        <authorList>
            <person name="Wallberg A."/>
        </authorList>
    </citation>
    <scope>NUCLEOTIDE SEQUENCE [LARGE SCALE GENOMIC DNA]</scope>
</reference>
<evidence type="ECO:0000259" key="1">
    <source>
        <dbReference type="PROSITE" id="PS50821"/>
    </source>
</evidence>
<evidence type="ECO:0000313" key="3">
    <source>
        <dbReference type="Proteomes" id="UP001497623"/>
    </source>
</evidence>
<feature type="non-terminal residue" evidence="2">
    <location>
        <position position="1"/>
    </location>
</feature>
<dbReference type="SMART" id="SM00949">
    <property type="entry name" value="PAZ"/>
    <property type="match status" value="1"/>
</dbReference>